<comment type="subcellular location">
    <subcellularLocation>
        <location evidence="1">Membrane</location>
        <topology evidence="1">Multi-pass membrane protein</topology>
    </subcellularLocation>
</comment>
<evidence type="ECO:0000256" key="6">
    <source>
        <dbReference type="SAM" id="Phobius"/>
    </source>
</evidence>
<evidence type="ECO:0000256" key="1">
    <source>
        <dbReference type="ARBA" id="ARBA00004141"/>
    </source>
</evidence>
<protein>
    <submittedName>
        <fullName evidence="7">TspO protein</fullName>
    </submittedName>
</protein>
<keyword evidence="8" id="KW-1185">Reference proteome</keyword>
<accession>A0A1X1XGJ6</accession>
<feature type="transmembrane region" description="Helical" evidence="6">
    <location>
        <begin position="130"/>
        <end position="152"/>
    </location>
</feature>
<comment type="similarity">
    <text evidence="2">Belongs to the TspO/BZRP family.</text>
</comment>
<dbReference type="OrthoDB" id="9795496at2"/>
<dbReference type="FunFam" id="1.20.1260.100:FF:000001">
    <property type="entry name" value="translocator protein 2"/>
    <property type="match status" value="1"/>
</dbReference>
<dbReference type="Gene3D" id="1.20.1260.100">
    <property type="entry name" value="TspO/MBR protein"/>
    <property type="match status" value="1"/>
</dbReference>
<organism evidence="7 8">
    <name type="scientific">Mycobacterium kyorinense</name>
    <dbReference type="NCBI Taxonomy" id="487514"/>
    <lineage>
        <taxon>Bacteria</taxon>
        <taxon>Bacillati</taxon>
        <taxon>Actinomycetota</taxon>
        <taxon>Actinomycetes</taxon>
        <taxon>Mycobacteriales</taxon>
        <taxon>Mycobacteriaceae</taxon>
        <taxon>Mycobacterium</taxon>
    </lineage>
</organism>
<dbReference type="PANTHER" id="PTHR10057">
    <property type="entry name" value="PERIPHERAL-TYPE BENZODIAZEPINE RECEPTOR"/>
    <property type="match status" value="1"/>
</dbReference>
<gene>
    <name evidence="7" type="ORF">AWC14_14305</name>
</gene>
<reference evidence="7 8" key="1">
    <citation type="submission" date="2016-01" db="EMBL/GenBank/DDBJ databases">
        <title>The new phylogeny of the genus Mycobacterium.</title>
        <authorList>
            <person name="Tarcisio F."/>
            <person name="Conor M."/>
            <person name="Antonella G."/>
            <person name="Elisabetta G."/>
            <person name="Giulia F.S."/>
            <person name="Sara T."/>
            <person name="Anna F."/>
            <person name="Clotilde B."/>
            <person name="Roberto B."/>
            <person name="Veronica D.S."/>
            <person name="Fabio R."/>
            <person name="Monica P."/>
            <person name="Olivier J."/>
            <person name="Enrico T."/>
            <person name="Nicola S."/>
        </authorList>
    </citation>
    <scope>NUCLEOTIDE SEQUENCE [LARGE SCALE GENOMIC DNA]</scope>
    <source>
        <strain evidence="7 8">DSM 45166</strain>
    </source>
</reference>
<proteinExistence type="inferred from homology"/>
<dbReference type="CDD" id="cd15904">
    <property type="entry name" value="TSPO_MBR"/>
    <property type="match status" value="1"/>
</dbReference>
<dbReference type="InterPro" id="IPR004307">
    <property type="entry name" value="TspO_MBR"/>
</dbReference>
<dbReference type="Proteomes" id="UP000193487">
    <property type="component" value="Unassembled WGS sequence"/>
</dbReference>
<keyword evidence="5 6" id="KW-0472">Membrane</keyword>
<dbReference type="GO" id="GO:0016020">
    <property type="term" value="C:membrane"/>
    <property type="evidence" value="ECO:0007669"/>
    <property type="project" value="UniProtKB-SubCell"/>
</dbReference>
<keyword evidence="3 6" id="KW-0812">Transmembrane</keyword>
<keyword evidence="4 6" id="KW-1133">Transmembrane helix</keyword>
<evidence type="ECO:0000256" key="3">
    <source>
        <dbReference type="ARBA" id="ARBA00022692"/>
    </source>
</evidence>
<dbReference type="AlphaFoldDB" id="A0A1X1XGJ6"/>
<name>A0A1X1XGJ6_9MYCO</name>
<evidence type="ECO:0000256" key="5">
    <source>
        <dbReference type="ARBA" id="ARBA00023136"/>
    </source>
</evidence>
<dbReference type="Pfam" id="PF03073">
    <property type="entry name" value="TspO_MBR"/>
    <property type="match status" value="1"/>
</dbReference>
<dbReference type="GO" id="GO:0033013">
    <property type="term" value="P:tetrapyrrole metabolic process"/>
    <property type="evidence" value="ECO:0007669"/>
    <property type="project" value="UniProtKB-ARBA"/>
</dbReference>
<dbReference type="PIRSF" id="PIRSF005859">
    <property type="entry name" value="PBR"/>
    <property type="match status" value="1"/>
</dbReference>
<evidence type="ECO:0000256" key="2">
    <source>
        <dbReference type="ARBA" id="ARBA00007524"/>
    </source>
</evidence>
<dbReference type="InterPro" id="IPR038330">
    <property type="entry name" value="TspO/MBR-related_sf"/>
</dbReference>
<dbReference type="RefSeq" id="WP_045383379.1">
    <property type="nucleotide sequence ID" value="NZ_BBKA01000099.1"/>
</dbReference>
<evidence type="ECO:0000256" key="4">
    <source>
        <dbReference type="ARBA" id="ARBA00022989"/>
    </source>
</evidence>
<comment type="caution">
    <text evidence="7">The sequence shown here is derived from an EMBL/GenBank/DDBJ whole genome shotgun (WGS) entry which is preliminary data.</text>
</comment>
<evidence type="ECO:0000313" key="8">
    <source>
        <dbReference type="Proteomes" id="UP000193487"/>
    </source>
</evidence>
<sequence>MRASTLAATAAGVAAAAVIGGLASGPAVRSPWYARLRTPSYQPPRQAFPVVWPALYADTALVSASTIDELGPDARAYQIALAGNLVLNGSWSWIFFNRHRLGAAALVAGALTASSADLTRRAVAVRGVKAWPLGVYPLWCAFATVLSTHIWLLNRQQGISSL</sequence>
<dbReference type="PANTHER" id="PTHR10057:SF0">
    <property type="entry name" value="TRANSLOCATOR PROTEIN"/>
    <property type="match status" value="1"/>
</dbReference>
<evidence type="ECO:0000313" key="7">
    <source>
        <dbReference type="EMBL" id="ORV97873.1"/>
    </source>
</evidence>
<dbReference type="EMBL" id="LQPE01000164">
    <property type="protein sequence ID" value="ORV97873.1"/>
    <property type="molecule type" value="Genomic_DNA"/>
</dbReference>